<dbReference type="OrthoDB" id="687730at2759"/>
<reference evidence="3 4" key="1">
    <citation type="journal article" date="2018" name="Evol. Lett.">
        <title>Horizontal gene cluster transfer increased hallucinogenic mushroom diversity.</title>
        <authorList>
            <person name="Reynolds H.T."/>
            <person name="Vijayakumar V."/>
            <person name="Gluck-Thaler E."/>
            <person name="Korotkin H.B."/>
            <person name="Matheny P.B."/>
            <person name="Slot J.C."/>
        </authorList>
    </citation>
    <scope>NUCLEOTIDE SEQUENCE [LARGE SCALE GENOMIC DNA]</scope>
    <source>
        <strain evidence="3 4">2631</strain>
    </source>
</reference>
<dbReference type="PANTHER" id="PTHR15715">
    <property type="entry name" value="CENTROSOMAL PROTEIN OF 170 KDA"/>
    <property type="match status" value="1"/>
</dbReference>
<dbReference type="GO" id="GO:0005737">
    <property type="term" value="C:cytoplasm"/>
    <property type="evidence" value="ECO:0007669"/>
    <property type="project" value="TreeGrafter"/>
</dbReference>
<proteinExistence type="predicted"/>
<dbReference type="STRING" id="93625.A0A409WSE6"/>
<evidence type="ECO:0000256" key="1">
    <source>
        <dbReference type="SAM" id="MobiDB-lite"/>
    </source>
</evidence>
<feature type="region of interest" description="Disordered" evidence="1">
    <location>
        <begin position="122"/>
        <end position="147"/>
    </location>
</feature>
<evidence type="ECO:0000313" key="3">
    <source>
        <dbReference type="EMBL" id="PPQ81445.1"/>
    </source>
</evidence>
<dbReference type="PANTHER" id="PTHR15715:SF37">
    <property type="entry name" value="LD47843P"/>
    <property type="match status" value="1"/>
</dbReference>
<gene>
    <name evidence="3" type="ORF">CVT25_013370</name>
</gene>
<dbReference type="SUPFAM" id="SSF49879">
    <property type="entry name" value="SMAD/FHA domain"/>
    <property type="match status" value="1"/>
</dbReference>
<dbReference type="Pfam" id="PF00498">
    <property type="entry name" value="FHA"/>
    <property type="match status" value="1"/>
</dbReference>
<dbReference type="InterPro" id="IPR000253">
    <property type="entry name" value="FHA_dom"/>
</dbReference>
<dbReference type="AlphaFoldDB" id="A0A409WSE6"/>
<dbReference type="InterPro" id="IPR008984">
    <property type="entry name" value="SMAD_FHA_dom_sf"/>
</dbReference>
<dbReference type="Gene3D" id="2.60.200.20">
    <property type="match status" value="1"/>
</dbReference>
<organism evidence="3 4">
    <name type="scientific">Psilocybe cyanescens</name>
    <dbReference type="NCBI Taxonomy" id="93625"/>
    <lineage>
        <taxon>Eukaryota</taxon>
        <taxon>Fungi</taxon>
        <taxon>Dikarya</taxon>
        <taxon>Basidiomycota</taxon>
        <taxon>Agaricomycotina</taxon>
        <taxon>Agaricomycetes</taxon>
        <taxon>Agaricomycetidae</taxon>
        <taxon>Agaricales</taxon>
        <taxon>Agaricineae</taxon>
        <taxon>Strophariaceae</taxon>
        <taxon>Psilocybe</taxon>
    </lineage>
</organism>
<feature type="domain" description="FHA" evidence="2">
    <location>
        <begin position="1"/>
        <end position="52"/>
    </location>
</feature>
<evidence type="ECO:0000313" key="4">
    <source>
        <dbReference type="Proteomes" id="UP000283269"/>
    </source>
</evidence>
<dbReference type="PROSITE" id="PS50006">
    <property type="entry name" value="FHA_DOMAIN"/>
    <property type="match status" value="1"/>
</dbReference>
<feature type="compositionally biased region" description="Polar residues" evidence="1">
    <location>
        <begin position="137"/>
        <end position="147"/>
    </location>
</feature>
<name>A0A409WSE6_PSICY</name>
<protein>
    <recommendedName>
        <fullName evidence="2">FHA domain-containing protein</fullName>
    </recommendedName>
</protein>
<dbReference type="InParanoid" id="A0A409WSE6"/>
<keyword evidence="4" id="KW-1185">Reference proteome</keyword>
<dbReference type="Proteomes" id="UP000283269">
    <property type="component" value="Unassembled WGS sequence"/>
</dbReference>
<dbReference type="EMBL" id="NHYD01003252">
    <property type="protein sequence ID" value="PPQ81445.1"/>
    <property type="molecule type" value="Genomic_DNA"/>
</dbReference>
<evidence type="ECO:0000259" key="2">
    <source>
        <dbReference type="PROSITE" id="PS50006"/>
    </source>
</evidence>
<feature type="non-terminal residue" evidence="3">
    <location>
        <position position="1"/>
    </location>
</feature>
<comment type="caution">
    <text evidence="3">The sequence shown here is derived from an EMBL/GenBank/DDBJ whole genome shotgun (WGS) entry which is preliminary data.</text>
</comment>
<dbReference type="InterPro" id="IPR051176">
    <property type="entry name" value="Cent_Immune-Sig_Mod"/>
</dbReference>
<accession>A0A409WSE6</accession>
<sequence>VDEFKHCAGERNEFFDSEVLSRRHAEVWEEGGKIYIKDIKSSNRTFINDEWLSSKGHKLDPFELKSDDIDEFSIDIIGEDNKTIIHDQAAHHGDACAAACGYCGLGGVGGIGVGEQPPGVIGGLGEMNGGRKRKRSPSNAARNSPKT</sequence>